<evidence type="ECO:0000313" key="3">
    <source>
        <dbReference type="EMBL" id="GFH25341.1"/>
    </source>
</evidence>
<dbReference type="EMBL" id="BLLF01002785">
    <property type="protein sequence ID" value="GFH25341.1"/>
    <property type="molecule type" value="Genomic_DNA"/>
</dbReference>
<dbReference type="Pfam" id="PF24606">
    <property type="entry name" value="CEMIP_beta-hel"/>
    <property type="match status" value="1"/>
</dbReference>
<reference evidence="3 4" key="1">
    <citation type="submission" date="2020-02" db="EMBL/GenBank/DDBJ databases">
        <title>Draft genome sequence of Haematococcus lacustris strain NIES-144.</title>
        <authorList>
            <person name="Morimoto D."/>
            <person name="Nakagawa S."/>
            <person name="Yoshida T."/>
            <person name="Sawayama S."/>
        </authorList>
    </citation>
    <scope>NUCLEOTIDE SEQUENCE [LARGE SCALE GENOMIC DNA]</scope>
    <source>
        <strain evidence="3 4">NIES-144</strain>
    </source>
</reference>
<evidence type="ECO:0000259" key="2">
    <source>
        <dbReference type="Pfam" id="PF24606"/>
    </source>
</evidence>
<name>A0A699ZSM8_HAELA</name>
<dbReference type="InterPro" id="IPR052334">
    <property type="entry name" value="G8_domain-comF-like"/>
</dbReference>
<gene>
    <name evidence="3" type="ORF">HaLaN_23283</name>
</gene>
<feature type="region of interest" description="Disordered" evidence="1">
    <location>
        <begin position="1168"/>
        <end position="1191"/>
    </location>
</feature>
<accession>A0A699ZSM8</accession>
<dbReference type="InterPro" id="IPR055401">
    <property type="entry name" value="CEMIP_beta-hel_dom"/>
</dbReference>
<proteinExistence type="predicted"/>
<feature type="domain" description="CEMIP beta-helix" evidence="2">
    <location>
        <begin position="82"/>
        <end position="287"/>
    </location>
</feature>
<evidence type="ECO:0000256" key="1">
    <source>
        <dbReference type="SAM" id="MobiDB-lite"/>
    </source>
</evidence>
<organism evidence="3 4">
    <name type="scientific">Haematococcus lacustris</name>
    <name type="common">Green alga</name>
    <name type="synonym">Haematococcus pluvialis</name>
    <dbReference type="NCBI Taxonomy" id="44745"/>
    <lineage>
        <taxon>Eukaryota</taxon>
        <taxon>Viridiplantae</taxon>
        <taxon>Chlorophyta</taxon>
        <taxon>core chlorophytes</taxon>
        <taxon>Chlorophyceae</taxon>
        <taxon>CS clade</taxon>
        <taxon>Chlamydomonadales</taxon>
        <taxon>Haematococcaceae</taxon>
        <taxon>Haematococcus</taxon>
    </lineage>
</organism>
<keyword evidence="4" id="KW-1185">Reference proteome</keyword>
<evidence type="ECO:0000313" key="4">
    <source>
        <dbReference type="Proteomes" id="UP000485058"/>
    </source>
</evidence>
<feature type="non-terminal residue" evidence="3">
    <location>
        <position position="1"/>
    </location>
</feature>
<comment type="caution">
    <text evidence="3">The sequence shown here is derived from an EMBL/GenBank/DDBJ whole genome shotgun (WGS) entry which is preliminary data.</text>
</comment>
<dbReference type="PANTHER" id="PTHR47687:SF4">
    <property type="entry name" value="G8 DOMAIN-CONTAINING PROTEIN DDB_G0286311-RELATED"/>
    <property type="match status" value="1"/>
</dbReference>
<protein>
    <recommendedName>
        <fullName evidence="2">CEMIP beta-helix domain-containing protein</fullName>
    </recommendedName>
</protein>
<dbReference type="PANTHER" id="PTHR47687">
    <property type="entry name" value="G8 DOMAIN-CONTAINING PROTEIN DDB_G0288475-RELATED"/>
    <property type="match status" value="1"/>
</dbReference>
<dbReference type="Proteomes" id="UP000485058">
    <property type="component" value="Unassembled WGS sequence"/>
</dbReference>
<feature type="non-terminal residue" evidence="3">
    <location>
        <position position="1191"/>
    </location>
</feature>
<dbReference type="AlphaFoldDB" id="A0A699ZSM8"/>
<sequence>DSVNWWQGQLVALPTSIYRDEYNNQNEVMTIQSVSSDGRTVVFTRPLQFYHYGGAEYQTEVVLLSRSVVLSGGPSAESSLRGGHVRIMGQASGRIEGVMAYRMGQQNVLGAYPFHWHMIGEVAQGVSYVTDSSVYRSFYRCKFNMHLLALASGFVVHGTNALLVKQNTGFHVDGHCFYLEDGVEERNWFEANFAGFVHVIGSPAGGVSQSGTLHIQSTDLIQPSDAAASGFYASNPNNVFINNAASGGFSGFTFPTLPRAVGEYAGTNIVPLSRPLGRFDGNTVHSTGYFWIMAGGFYFGGRLWINPQDGNKLYYSSGRWEFNPLDDNGKATTHLLTNNKAWLAQWGVSHWGQRVQVINWEAHDCVRGANVFGVALLKNALINGRSNNYWALYPDRLYDLAPIAGFQWYDTRVQTVLTNVTFSNFVYQPQLLSMRQGVFYSMVPSDEFKPCHISTSRGVTLKNIDWNALIHNPVMQTGSSRYFNWLDWDGTVTQRFRPTVIASWPRWWQLDDDCYYKQEWNSWVCDWYPWRTVARLDIRIPGYTAQVDTQANIPPTQDNYVGYVAQFGRWNADARTMTITRNEGITGVTGTGGWYVHFNNGVTPYFRIFLTQIPVGTSIMFATRYPPGTQFSIRRNFVWYNQYNSQLTQASSLDQVMASTTGELFFFDGRRLYIKLTDPGDASVDPTFSADGASVPGARYFSLSYDVTATNLNNCPFVQGGQFCPMQADPSNDIPPSLPANYNSWAEPYCADVPPPGTSTCAQQVTWGNCNQAWMTQTGNPHLTSIGGYCAVSCGRCQANDRVCVDRPVPGGLSGGNSCSQLAQLGGCYQWWMKAGNFCGNSCGACNGLGMAPLVPNANPGVHALSLGWQLEAFAVPAAELALFLVNSKPQGRVWTCNPLAATTASSSRRGASAQPLGLCRGRSAKPPVACVQPQLPTVEMCHLQKEWGKCTQAFMRDGGFCKTTCGFCGSACDDNPPPGMDTGWMDALTSVRLLSFVPLRWLLSLNSGGYSCAQQKAWGACTQPWMSQGNFCRNTCGTCGTFSAASSSGPTVPMNGTLEGPGASNGSTFSISFPIASNFISSNVVSGTKGPIQMANDRSVLPSLLPNFTLDQPLVTSASPYKPSGSAFVSAQLVAAESGFPGSGALTGLTAAQDVVQLGWAALDGQDPSDPLAQAPLDRYDYPVDSAPTQ</sequence>